<protein>
    <submittedName>
        <fullName evidence="1">Putative aarF domain-containing protein kinase</fullName>
    </submittedName>
</protein>
<dbReference type="AlphaFoldDB" id="A0A2I0BFM7"/>
<keyword evidence="1" id="KW-0418">Kinase</keyword>
<reference evidence="1 2" key="1">
    <citation type="journal article" date="2017" name="Nature">
        <title>The Apostasia genome and the evolution of orchids.</title>
        <authorList>
            <person name="Zhang G.Q."/>
            <person name="Liu K.W."/>
            <person name="Li Z."/>
            <person name="Lohaus R."/>
            <person name="Hsiao Y.Y."/>
            <person name="Niu S.C."/>
            <person name="Wang J.Y."/>
            <person name="Lin Y.C."/>
            <person name="Xu Q."/>
            <person name="Chen L.J."/>
            <person name="Yoshida K."/>
            <person name="Fujiwara S."/>
            <person name="Wang Z.W."/>
            <person name="Zhang Y.Q."/>
            <person name="Mitsuda N."/>
            <person name="Wang M."/>
            <person name="Liu G.H."/>
            <person name="Pecoraro L."/>
            <person name="Huang H.X."/>
            <person name="Xiao X.J."/>
            <person name="Lin M."/>
            <person name="Wu X.Y."/>
            <person name="Wu W.L."/>
            <person name="Chen Y.Y."/>
            <person name="Chang S.B."/>
            <person name="Sakamoto S."/>
            <person name="Ohme-Takagi M."/>
            <person name="Yagi M."/>
            <person name="Zeng S.J."/>
            <person name="Shen C.Y."/>
            <person name="Yeh C.M."/>
            <person name="Luo Y.B."/>
            <person name="Tsai W.C."/>
            <person name="Van de Peer Y."/>
            <person name="Liu Z.J."/>
        </authorList>
    </citation>
    <scope>NUCLEOTIDE SEQUENCE [LARGE SCALE GENOMIC DNA]</scope>
    <source>
        <strain evidence="2">cv. Shenzhen</strain>
        <tissue evidence="1">Stem</tissue>
    </source>
</reference>
<evidence type="ECO:0000313" key="1">
    <source>
        <dbReference type="EMBL" id="PKA66607.1"/>
    </source>
</evidence>
<name>A0A2I0BFM7_9ASPA</name>
<dbReference type="GO" id="GO:0016301">
    <property type="term" value="F:kinase activity"/>
    <property type="evidence" value="ECO:0007669"/>
    <property type="project" value="UniProtKB-KW"/>
</dbReference>
<sequence length="156" mass="17747">MLLLFPPHLSLFFGKSVANRRPASATGPPDQPLVLEAPGVHRRLWAAPAAASVSGDVDSFTKYSGYLFKDGVSSEAEFLNDYDLKAIAAIYRRKPLLVLRRFVQIGTTFGRWFAQRYSDGLLDRSDEMFKMKGSNLILGRLSRRVNVRWRLREDRE</sequence>
<accession>A0A2I0BFM7</accession>
<organism evidence="1 2">
    <name type="scientific">Apostasia shenzhenica</name>
    <dbReference type="NCBI Taxonomy" id="1088818"/>
    <lineage>
        <taxon>Eukaryota</taxon>
        <taxon>Viridiplantae</taxon>
        <taxon>Streptophyta</taxon>
        <taxon>Embryophyta</taxon>
        <taxon>Tracheophyta</taxon>
        <taxon>Spermatophyta</taxon>
        <taxon>Magnoliopsida</taxon>
        <taxon>Liliopsida</taxon>
        <taxon>Asparagales</taxon>
        <taxon>Orchidaceae</taxon>
        <taxon>Apostasioideae</taxon>
        <taxon>Apostasia</taxon>
    </lineage>
</organism>
<dbReference type="EMBL" id="KZ451885">
    <property type="protein sequence ID" value="PKA66607.1"/>
    <property type="molecule type" value="Genomic_DNA"/>
</dbReference>
<dbReference type="OrthoDB" id="1929454at2759"/>
<dbReference type="Proteomes" id="UP000236161">
    <property type="component" value="Unassembled WGS sequence"/>
</dbReference>
<keyword evidence="1" id="KW-0808">Transferase</keyword>
<dbReference type="STRING" id="1088818.A0A2I0BFM7"/>
<gene>
    <name evidence="1" type="ORF">AXF42_Ash003262</name>
</gene>
<evidence type="ECO:0000313" key="2">
    <source>
        <dbReference type="Proteomes" id="UP000236161"/>
    </source>
</evidence>
<keyword evidence="2" id="KW-1185">Reference proteome</keyword>
<proteinExistence type="predicted"/>